<gene>
    <name evidence="7" type="ORF">MELLADRAFT_48283</name>
</gene>
<dbReference type="InterPro" id="IPR008271">
    <property type="entry name" value="Ser/Thr_kinase_AS"/>
</dbReference>
<dbReference type="InterPro" id="IPR000719">
    <property type="entry name" value="Prot_kinase_dom"/>
</dbReference>
<dbReference type="STRING" id="747676.F4RKU6"/>
<evidence type="ECO:0000313" key="8">
    <source>
        <dbReference type="Proteomes" id="UP000001072"/>
    </source>
</evidence>
<dbReference type="GO" id="GO:0007094">
    <property type="term" value="P:mitotic spindle assembly checkpoint signaling"/>
    <property type="evidence" value="ECO:0007669"/>
    <property type="project" value="TreeGrafter"/>
</dbReference>
<evidence type="ECO:0000256" key="2">
    <source>
        <dbReference type="ARBA" id="ARBA00022679"/>
    </source>
</evidence>
<dbReference type="VEuPathDB" id="FungiDB:MELLADRAFT_48283"/>
<dbReference type="GO" id="GO:0005524">
    <property type="term" value="F:ATP binding"/>
    <property type="evidence" value="ECO:0007669"/>
    <property type="project" value="UniProtKB-KW"/>
</dbReference>
<dbReference type="RefSeq" id="XP_007409747.1">
    <property type="nucleotide sequence ID" value="XM_007409685.1"/>
</dbReference>
<organism evidence="8">
    <name type="scientific">Melampsora larici-populina (strain 98AG31 / pathotype 3-4-7)</name>
    <name type="common">Poplar leaf rust fungus</name>
    <dbReference type="NCBI Taxonomy" id="747676"/>
    <lineage>
        <taxon>Eukaryota</taxon>
        <taxon>Fungi</taxon>
        <taxon>Dikarya</taxon>
        <taxon>Basidiomycota</taxon>
        <taxon>Pucciniomycotina</taxon>
        <taxon>Pucciniomycetes</taxon>
        <taxon>Pucciniales</taxon>
        <taxon>Melampsoraceae</taxon>
        <taxon>Melampsora</taxon>
    </lineage>
</organism>
<dbReference type="InParanoid" id="F4RKU6"/>
<dbReference type="GO" id="GO:0004712">
    <property type="term" value="F:protein serine/threonine/tyrosine kinase activity"/>
    <property type="evidence" value="ECO:0007669"/>
    <property type="project" value="TreeGrafter"/>
</dbReference>
<proteinExistence type="predicted"/>
<evidence type="ECO:0000313" key="7">
    <source>
        <dbReference type="EMBL" id="EGG06787.1"/>
    </source>
</evidence>
<evidence type="ECO:0000256" key="4">
    <source>
        <dbReference type="ARBA" id="ARBA00022777"/>
    </source>
</evidence>
<dbReference type="eggNOG" id="KOG0596">
    <property type="taxonomic scope" value="Eukaryota"/>
</dbReference>
<dbReference type="Gene3D" id="3.30.200.20">
    <property type="entry name" value="Phosphorylase Kinase, domain 1"/>
    <property type="match status" value="1"/>
</dbReference>
<accession>F4RKU6</accession>
<dbReference type="GeneID" id="18928507"/>
<protein>
    <recommendedName>
        <fullName evidence="6">Protein kinase domain-containing protein</fullName>
    </recommendedName>
</protein>
<evidence type="ECO:0000256" key="1">
    <source>
        <dbReference type="ARBA" id="ARBA00022527"/>
    </source>
</evidence>
<keyword evidence="8" id="KW-1185">Reference proteome</keyword>
<evidence type="ECO:0000256" key="5">
    <source>
        <dbReference type="ARBA" id="ARBA00022840"/>
    </source>
</evidence>
<dbReference type="GO" id="GO:0005634">
    <property type="term" value="C:nucleus"/>
    <property type="evidence" value="ECO:0007669"/>
    <property type="project" value="TreeGrafter"/>
</dbReference>
<keyword evidence="3" id="KW-0547">Nucleotide-binding</keyword>
<dbReference type="GO" id="GO:0007059">
    <property type="term" value="P:chromosome segregation"/>
    <property type="evidence" value="ECO:0007669"/>
    <property type="project" value="TreeGrafter"/>
</dbReference>
<evidence type="ECO:0000256" key="3">
    <source>
        <dbReference type="ARBA" id="ARBA00022741"/>
    </source>
</evidence>
<dbReference type="PANTHER" id="PTHR22974">
    <property type="entry name" value="MIXED LINEAGE PROTEIN KINASE"/>
    <property type="match status" value="1"/>
</dbReference>
<dbReference type="Pfam" id="PF00069">
    <property type="entry name" value="Pkinase"/>
    <property type="match status" value="1"/>
</dbReference>
<dbReference type="OrthoDB" id="20524at2759"/>
<dbReference type="GO" id="GO:0004674">
    <property type="term" value="F:protein serine/threonine kinase activity"/>
    <property type="evidence" value="ECO:0007669"/>
    <property type="project" value="UniProtKB-KW"/>
</dbReference>
<dbReference type="InterPro" id="IPR011009">
    <property type="entry name" value="Kinase-like_dom_sf"/>
</dbReference>
<dbReference type="EMBL" id="GL883106">
    <property type="protein sequence ID" value="EGG06787.1"/>
    <property type="molecule type" value="Genomic_DNA"/>
</dbReference>
<dbReference type="FunFam" id="1.10.510.10:FF:000224">
    <property type="entry name" value="serine/threonine-protein kinase mph1 isoform X1"/>
    <property type="match status" value="1"/>
</dbReference>
<dbReference type="Gene3D" id="1.10.510.10">
    <property type="entry name" value="Transferase(Phosphotransferase) domain 1"/>
    <property type="match status" value="1"/>
</dbReference>
<dbReference type="SMART" id="SM00220">
    <property type="entry name" value="S_TKc"/>
    <property type="match status" value="1"/>
</dbReference>
<dbReference type="PROSITE" id="PS50011">
    <property type="entry name" value="PROTEIN_KINASE_DOM"/>
    <property type="match status" value="1"/>
</dbReference>
<dbReference type="SUPFAM" id="SSF56112">
    <property type="entry name" value="Protein kinase-like (PK-like)"/>
    <property type="match status" value="1"/>
</dbReference>
<dbReference type="GO" id="GO:0034501">
    <property type="term" value="P:protein localization to kinetochore"/>
    <property type="evidence" value="ECO:0007669"/>
    <property type="project" value="TreeGrafter"/>
</dbReference>
<name>F4RKU6_MELLP</name>
<dbReference type="PANTHER" id="PTHR22974:SF21">
    <property type="entry name" value="DUAL SPECIFICITY PROTEIN KINASE TTK"/>
    <property type="match status" value="1"/>
</dbReference>
<keyword evidence="4" id="KW-0418">Kinase</keyword>
<feature type="domain" description="Protein kinase" evidence="6">
    <location>
        <begin position="1"/>
        <end position="249"/>
    </location>
</feature>
<keyword evidence="5" id="KW-0067">ATP-binding</keyword>
<dbReference type="PROSITE" id="PS00108">
    <property type="entry name" value="PROTEIN_KINASE_ST"/>
    <property type="match status" value="1"/>
</dbReference>
<dbReference type="Proteomes" id="UP000001072">
    <property type="component" value="Unassembled WGS sequence"/>
</dbReference>
<dbReference type="HOGENOM" id="CLU_000288_63_23_1"/>
<evidence type="ECO:0000259" key="6">
    <source>
        <dbReference type="PROSITE" id="PS50011"/>
    </source>
</evidence>
<dbReference type="AlphaFoldDB" id="F4RKU6"/>
<reference evidence="8" key="1">
    <citation type="journal article" date="2011" name="Proc. Natl. Acad. Sci. U.S.A.">
        <title>Obligate biotrophy features unraveled by the genomic analysis of rust fungi.</title>
        <authorList>
            <person name="Duplessis S."/>
            <person name="Cuomo C.A."/>
            <person name="Lin Y.-C."/>
            <person name="Aerts A."/>
            <person name="Tisserant E."/>
            <person name="Veneault-Fourrey C."/>
            <person name="Joly D.L."/>
            <person name="Hacquard S."/>
            <person name="Amselem J."/>
            <person name="Cantarel B.L."/>
            <person name="Chiu R."/>
            <person name="Coutinho P.M."/>
            <person name="Feau N."/>
            <person name="Field M."/>
            <person name="Frey P."/>
            <person name="Gelhaye E."/>
            <person name="Goldberg J."/>
            <person name="Grabherr M.G."/>
            <person name="Kodira C.D."/>
            <person name="Kohler A."/>
            <person name="Kuees U."/>
            <person name="Lindquist E.A."/>
            <person name="Lucas S.M."/>
            <person name="Mago R."/>
            <person name="Mauceli E."/>
            <person name="Morin E."/>
            <person name="Murat C."/>
            <person name="Pangilinan J.L."/>
            <person name="Park R."/>
            <person name="Pearson M."/>
            <person name="Quesneville H."/>
            <person name="Rouhier N."/>
            <person name="Sakthikumar S."/>
            <person name="Salamov A.A."/>
            <person name="Schmutz J."/>
            <person name="Selles B."/>
            <person name="Shapiro H."/>
            <person name="Tanguay P."/>
            <person name="Tuskan G.A."/>
            <person name="Henrissat B."/>
            <person name="Van de Peer Y."/>
            <person name="Rouze P."/>
            <person name="Ellis J.G."/>
            <person name="Dodds P.N."/>
            <person name="Schein J.E."/>
            <person name="Zhong S."/>
            <person name="Hamelin R.C."/>
            <person name="Grigoriev I.V."/>
            <person name="Szabo L.J."/>
            <person name="Martin F."/>
        </authorList>
    </citation>
    <scope>NUCLEOTIDE SEQUENCE [LARGE SCALE GENOMIC DNA]</scope>
    <source>
        <strain evidence="8">98AG31 / pathotype 3-4-7</strain>
    </source>
</reference>
<dbReference type="KEGG" id="mlr:MELLADRAFT_48283"/>
<keyword evidence="1" id="KW-0723">Serine/threonine-protein kinase</keyword>
<sequence>MDLLKRLTGHERIIHLEDSHLDHDKKRLYLVMELGETDLNQLLNRQAGKPISFRFIKHIWEQMLEAVHAVHEEGIIHTDLKPANFVLVQGAVKIIDFGIAKAIPADTTNISRENQIGTANYMSPEALSLQVISSDDGSEEKRVKMGRATDVWALGCILYQMVYGRTPFSTLETSLKICTIKDPKHYIDYPESVTPVSMKINKNGERIKEIEEGSKVIVEKEAIETMKACLRFKKDDRASIPQLLNDRFLVGKDGIWFNPEGKEETISMNEKMFHSLINKAWEWKSTKGINATDAQKKRFINGLKESVMNAQ</sequence>
<keyword evidence="2" id="KW-0808">Transferase</keyword>
<dbReference type="GO" id="GO:0000776">
    <property type="term" value="C:kinetochore"/>
    <property type="evidence" value="ECO:0007669"/>
    <property type="project" value="TreeGrafter"/>
</dbReference>
<dbReference type="GO" id="GO:0033316">
    <property type="term" value="P:meiotic spindle assembly checkpoint signaling"/>
    <property type="evidence" value="ECO:0007669"/>
    <property type="project" value="TreeGrafter"/>
</dbReference>